<dbReference type="PANTHER" id="PTHR13822">
    <property type="entry name" value="ATP SYNTHASE DELTA/EPSILON CHAIN"/>
    <property type="match status" value="1"/>
</dbReference>
<name>A0AA41Y4C3_9BACT</name>
<dbReference type="PANTHER" id="PTHR13822:SF10">
    <property type="entry name" value="ATP SYNTHASE EPSILON CHAIN, CHLOROPLASTIC"/>
    <property type="match status" value="1"/>
</dbReference>
<dbReference type="NCBIfam" id="TIGR01216">
    <property type="entry name" value="ATP_synt_epsi"/>
    <property type="match status" value="1"/>
</dbReference>
<keyword evidence="4 9" id="KW-0813">Transport</keyword>
<dbReference type="GO" id="GO:0046933">
    <property type="term" value="F:proton-transporting ATP synthase activity, rotational mechanism"/>
    <property type="evidence" value="ECO:0007669"/>
    <property type="project" value="InterPro"/>
</dbReference>
<dbReference type="InterPro" id="IPR001469">
    <property type="entry name" value="ATP_synth_F1_dsu/esu"/>
</dbReference>
<keyword evidence="6" id="KW-0472">Membrane</keyword>
<dbReference type="Pfam" id="PF02823">
    <property type="entry name" value="ATP-synt_DE_N"/>
    <property type="match status" value="1"/>
</dbReference>
<comment type="function">
    <text evidence="1">Produces ATP from ADP in the presence of a proton gradient across the membrane.</text>
</comment>
<dbReference type="AlphaFoldDB" id="A0AA41Y4C3"/>
<dbReference type="Proteomes" id="UP001163821">
    <property type="component" value="Unassembled WGS sequence"/>
</dbReference>
<dbReference type="InterPro" id="IPR020546">
    <property type="entry name" value="ATP_synth_F1_dsu/esu_N"/>
</dbReference>
<dbReference type="GO" id="GO:0012505">
    <property type="term" value="C:endomembrane system"/>
    <property type="evidence" value="ECO:0007669"/>
    <property type="project" value="UniProtKB-SubCell"/>
</dbReference>
<reference evidence="11" key="1">
    <citation type="submission" date="2022-10" db="EMBL/GenBank/DDBJ databases">
        <title>Gaoshiqiia sediminis gen. nov., sp. nov., isolated from coastal sediment.</title>
        <authorList>
            <person name="Yu W.X."/>
            <person name="Mu D.S."/>
            <person name="Du J.Z."/>
            <person name="Liang Y.Q."/>
        </authorList>
    </citation>
    <scope>NUCLEOTIDE SEQUENCE</scope>
    <source>
        <strain evidence="11">A06</strain>
    </source>
</reference>
<evidence type="ECO:0000256" key="3">
    <source>
        <dbReference type="ARBA" id="ARBA00005712"/>
    </source>
</evidence>
<evidence type="ECO:0000256" key="9">
    <source>
        <dbReference type="RuleBase" id="RU003656"/>
    </source>
</evidence>
<keyword evidence="8 9" id="KW-0066">ATP synthesis</keyword>
<comment type="similarity">
    <text evidence="3 9">Belongs to the ATPase epsilon chain family.</text>
</comment>
<evidence type="ECO:0000256" key="2">
    <source>
        <dbReference type="ARBA" id="ARBA00004184"/>
    </source>
</evidence>
<dbReference type="RefSeq" id="WP_282591833.1">
    <property type="nucleotide sequence ID" value="NZ_JAPAAF010000013.1"/>
</dbReference>
<keyword evidence="12" id="KW-1185">Reference proteome</keyword>
<dbReference type="SUPFAM" id="SSF51344">
    <property type="entry name" value="Epsilon subunit of F1F0-ATP synthase N-terminal domain"/>
    <property type="match status" value="1"/>
</dbReference>
<evidence type="ECO:0000256" key="1">
    <source>
        <dbReference type="ARBA" id="ARBA00003543"/>
    </source>
</evidence>
<keyword evidence="7 9" id="KW-0139">CF(1)</keyword>
<dbReference type="InterPro" id="IPR036771">
    <property type="entry name" value="ATPsynth_dsu/esu_N"/>
</dbReference>
<gene>
    <name evidence="11" type="primary">atpC</name>
    <name evidence="11" type="ORF">N2K84_10850</name>
</gene>
<proteinExistence type="inferred from homology"/>
<feature type="domain" description="ATP synthase F1 complex delta/epsilon subunit N-terminal" evidence="10">
    <location>
        <begin position="1"/>
        <end position="80"/>
    </location>
</feature>
<dbReference type="CDD" id="cd12152">
    <property type="entry name" value="F1-ATPase_delta"/>
    <property type="match status" value="1"/>
</dbReference>
<evidence type="ECO:0000256" key="6">
    <source>
        <dbReference type="ARBA" id="ARBA00023136"/>
    </source>
</evidence>
<evidence type="ECO:0000256" key="8">
    <source>
        <dbReference type="ARBA" id="ARBA00023310"/>
    </source>
</evidence>
<comment type="caution">
    <text evidence="11">The sequence shown here is derived from an EMBL/GenBank/DDBJ whole genome shotgun (WGS) entry which is preliminary data.</text>
</comment>
<accession>A0AA41Y4C3</accession>
<organism evidence="11 12">
    <name type="scientific">Gaoshiqia sediminis</name>
    <dbReference type="NCBI Taxonomy" id="2986998"/>
    <lineage>
        <taxon>Bacteria</taxon>
        <taxon>Pseudomonadati</taxon>
        <taxon>Bacteroidota</taxon>
        <taxon>Bacteroidia</taxon>
        <taxon>Marinilabiliales</taxon>
        <taxon>Prolixibacteraceae</taxon>
        <taxon>Gaoshiqia</taxon>
    </lineage>
</organism>
<keyword evidence="5 9" id="KW-0406">Ion transport</keyword>
<evidence type="ECO:0000256" key="5">
    <source>
        <dbReference type="ARBA" id="ARBA00023065"/>
    </source>
</evidence>
<evidence type="ECO:0000313" key="12">
    <source>
        <dbReference type="Proteomes" id="UP001163821"/>
    </source>
</evidence>
<evidence type="ECO:0000313" key="11">
    <source>
        <dbReference type="EMBL" id="MCW0483231.1"/>
    </source>
</evidence>
<evidence type="ECO:0000259" key="10">
    <source>
        <dbReference type="Pfam" id="PF02823"/>
    </source>
</evidence>
<evidence type="ECO:0000256" key="7">
    <source>
        <dbReference type="ARBA" id="ARBA00023196"/>
    </source>
</evidence>
<comment type="subunit">
    <text evidence="9">F-type ATPases have 2 components, CF(1) - the catalytic core - and CF(0) - the membrane proton channel. CF(1) has five subunits: alpha(3), beta(3), gamma(1), delta(1), epsilon(1). CF(0) has three main subunits: a, b and c.</text>
</comment>
<evidence type="ECO:0000256" key="4">
    <source>
        <dbReference type="ARBA" id="ARBA00022448"/>
    </source>
</evidence>
<protein>
    <submittedName>
        <fullName evidence="11">ATP synthase F1 subunit epsilon</fullName>
    </submittedName>
</protein>
<dbReference type="EMBL" id="JAPAAF010000013">
    <property type="protein sequence ID" value="MCW0483231.1"/>
    <property type="molecule type" value="Genomic_DNA"/>
</dbReference>
<comment type="subcellular location">
    <subcellularLocation>
        <location evidence="2">Endomembrane system</location>
        <topology evidence="2">Peripheral membrane protein</topology>
    </subcellularLocation>
</comment>
<dbReference type="GO" id="GO:0045259">
    <property type="term" value="C:proton-transporting ATP synthase complex"/>
    <property type="evidence" value="ECO:0007669"/>
    <property type="project" value="UniProtKB-KW"/>
</dbReference>
<dbReference type="Gene3D" id="2.60.15.10">
    <property type="entry name" value="F0F1 ATP synthase delta/epsilon subunit, N-terminal"/>
    <property type="match status" value="1"/>
</dbReference>
<sequence length="80" mass="8948">MFLEILTPEKKLYAGEVDSVQLPGTKGLFEILKKHAPIISTLDKGRIRVIERSKRMLYIEIGGGVVESKNERIIVLAEPA</sequence>